<feature type="non-terminal residue" evidence="1">
    <location>
        <position position="343"/>
    </location>
</feature>
<accession>A0ACD2ZX86</accession>
<sequence length="343" mass="38537">MVEKDMADHRILVGNALSLGFWTSQTIPGFHSGQYMALYAGLGTAQAILMFCVMYSIADTNLVAVLHMFRAALLAVLSSPISFFDTTPLGRILSRFSKDQDTLDNDLSMSMGQFLITFSAVIGTIVLVFYTFPYLGLLFIPLTAMYFLVQGYYRRTSVETKRLDSILRSVLYASYSESLTGLATIRAYREQDRCIQDADHGLDLENRAYYMTISIQRWLAVRLDVFASLLILGIGLFAAGFRTTISPAKIGVVLSYSLAVTQQFSDMVSQFAQNEQNMNAVERILYYAELKSEGDPKNAKQPPQNWPQEGRIAFKNVHLAYRQGLPLVLKGVNFEVRRGEKVR</sequence>
<gene>
    <name evidence="1" type="ORF">BDN72DRAFT_172490</name>
</gene>
<protein>
    <submittedName>
        <fullName evidence="1">Uncharacterized protein</fullName>
    </submittedName>
</protein>
<keyword evidence="2" id="KW-1185">Reference proteome</keyword>
<dbReference type="EMBL" id="ML209872">
    <property type="protein sequence ID" value="TFK57912.1"/>
    <property type="molecule type" value="Genomic_DNA"/>
</dbReference>
<name>A0ACD2ZX86_9AGAR</name>
<reference evidence="1 2" key="1">
    <citation type="journal article" date="2019" name="Nat. Ecol. Evol.">
        <title>Megaphylogeny resolves global patterns of mushroom evolution.</title>
        <authorList>
            <person name="Varga T."/>
            <person name="Krizsan K."/>
            <person name="Foldi C."/>
            <person name="Dima B."/>
            <person name="Sanchez-Garcia M."/>
            <person name="Sanchez-Ramirez S."/>
            <person name="Szollosi G.J."/>
            <person name="Szarkandi J.G."/>
            <person name="Papp V."/>
            <person name="Albert L."/>
            <person name="Andreopoulos W."/>
            <person name="Angelini C."/>
            <person name="Antonin V."/>
            <person name="Barry K.W."/>
            <person name="Bougher N.L."/>
            <person name="Buchanan P."/>
            <person name="Buyck B."/>
            <person name="Bense V."/>
            <person name="Catcheside P."/>
            <person name="Chovatia M."/>
            <person name="Cooper J."/>
            <person name="Damon W."/>
            <person name="Desjardin D."/>
            <person name="Finy P."/>
            <person name="Geml J."/>
            <person name="Haridas S."/>
            <person name="Hughes K."/>
            <person name="Justo A."/>
            <person name="Karasinski D."/>
            <person name="Kautmanova I."/>
            <person name="Kiss B."/>
            <person name="Kocsube S."/>
            <person name="Kotiranta H."/>
            <person name="LaButti K.M."/>
            <person name="Lechner B.E."/>
            <person name="Liimatainen K."/>
            <person name="Lipzen A."/>
            <person name="Lukacs Z."/>
            <person name="Mihaltcheva S."/>
            <person name="Morgado L.N."/>
            <person name="Niskanen T."/>
            <person name="Noordeloos M.E."/>
            <person name="Ohm R.A."/>
            <person name="Ortiz-Santana B."/>
            <person name="Ovrebo C."/>
            <person name="Racz N."/>
            <person name="Riley R."/>
            <person name="Savchenko A."/>
            <person name="Shiryaev A."/>
            <person name="Soop K."/>
            <person name="Spirin V."/>
            <person name="Szebenyi C."/>
            <person name="Tomsovsky M."/>
            <person name="Tulloss R.E."/>
            <person name="Uehling J."/>
            <person name="Grigoriev I.V."/>
            <person name="Vagvolgyi C."/>
            <person name="Papp T."/>
            <person name="Martin F.M."/>
            <person name="Miettinen O."/>
            <person name="Hibbett D.S."/>
            <person name="Nagy L.G."/>
        </authorList>
    </citation>
    <scope>NUCLEOTIDE SEQUENCE [LARGE SCALE GENOMIC DNA]</scope>
    <source>
        <strain evidence="1 2">NL-1719</strain>
    </source>
</reference>
<dbReference type="Proteomes" id="UP000308600">
    <property type="component" value="Unassembled WGS sequence"/>
</dbReference>
<proteinExistence type="predicted"/>
<evidence type="ECO:0000313" key="2">
    <source>
        <dbReference type="Proteomes" id="UP000308600"/>
    </source>
</evidence>
<feature type="non-terminal residue" evidence="1">
    <location>
        <position position="1"/>
    </location>
</feature>
<evidence type="ECO:0000313" key="1">
    <source>
        <dbReference type="EMBL" id="TFK57912.1"/>
    </source>
</evidence>
<organism evidence="1 2">
    <name type="scientific">Pluteus cervinus</name>
    <dbReference type="NCBI Taxonomy" id="181527"/>
    <lineage>
        <taxon>Eukaryota</taxon>
        <taxon>Fungi</taxon>
        <taxon>Dikarya</taxon>
        <taxon>Basidiomycota</taxon>
        <taxon>Agaricomycotina</taxon>
        <taxon>Agaricomycetes</taxon>
        <taxon>Agaricomycetidae</taxon>
        <taxon>Agaricales</taxon>
        <taxon>Pluteineae</taxon>
        <taxon>Pluteaceae</taxon>
        <taxon>Pluteus</taxon>
    </lineage>
</organism>